<name>A0A101M5I3_PICGL</name>
<gene>
    <name evidence="1" type="ORF">ABT39_MTgene1205</name>
</gene>
<protein>
    <submittedName>
        <fullName evidence="1">Uncharacterized protein</fullName>
    </submittedName>
</protein>
<accession>A0A101M5I3</accession>
<organism evidence="1">
    <name type="scientific">Picea glauca</name>
    <name type="common">White spruce</name>
    <name type="synonym">Pinus glauca</name>
    <dbReference type="NCBI Taxonomy" id="3330"/>
    <lineage>
        <taxon>Eukaryota</taxon>
        <taxon>Viridiplantae</taxon>
        <taxon>Streptophyta</taxon>
        <taxon>Embryophyta</taxon>
        <taxon>Tracheophyta</taxon>
        <taxon>Spermatophyta</taxon>
        <taxon>Pinopsida</taxon>
        <taxon>Pinidae</taxon>
        <taxon>Conifers I</taxon>
        <taxon>Pinales</taxon>
        <taxon>Pinaceae</taxon>
        <taxon>Picea</taxon>
    </lineage>
</organism>
<dbReference type="AlphaFoldDB" id="A0A101M5I3"/>
<geneLocation type="mitochondrion" evidence="1"/>
<comment type="caution">
    <text evidence="1">The sequence shown here is derived from an EMBL/GenBank/DDBJ whole genome shotgun (WGS) entry which is preliminary data.</text>
</comment>
<evidence type="ECO:0000313" key="1">
    <source>
        <dbReference type="EMBL" id="KUM51358.1"/>
    </source>
</evidence>
<reference evidence="1" key="1">
    <citation type="journal article" date="2015" name="Genome Biol. Evol.">
        <title>Organellar Genomes of White Spruce (Picea glauca): Assembly and Annotation.</title>
        <authorList>
            <person name="Jackman S.D."/>
            <person name="Warren R.L."/>
            <person name="Gibb E.A."/>
            <person name="Vandervalk B.P."/>
            <person name="Mohamadi H."/>
            <person name="Chu J."/>
            <person name="Raymond A."/>
            <person name="Pleasance S."/>
            <person name="Coope R."/>
            <person name="Wildung M.R."/>
            <person name="Ritland C.E."/>
            <person name="Bousquet J."/>
            <person name="Jones S.J."/>
            <person name="Bohlmann J."/>
            <person name="Birol I."/>
        </authorList>
    </citation>
    <scope>NUCLEOTIDE SEQUENCE [LARGE SCALE GENOMIC DNA]</scope>
    <source>
        <tissue evidence="1">Flushing bud</tissue>
    </source>
</reference>
<dbReference type="EMBL" id="LKAM01000001">
    <property type="protein sequence ID" value="KUM51358.1"/>
    <property type="molecule type" value="Genomic_DNA"/>
</dbReference>
<sequence>MNPCYNRCTEQHYEKGGLSFSSKLADKADSFKAHSPADSTYRMLRSDCTSYFCYEDSRLYDPAPEIHLHISSLLHRLYLMAGPKRLPLYTRHRRENKVHRPQLLPNSRATAKIHTPMISQTDHHLLNSTLRNQTI</sequence>
<proteinExistence type="predicted"/>
<keyword evidence="1" id="KW-0496">Mitochondrion</keyword>